<dbReference type="SUPFAM" id="SSF50182">
    <property type="entry name" value="Sm-like ribonucleoproteins"/>
    <property type="match status" value="1"/>
</dbReference>
<dbReference type="InterPro" id="IPR010920">
    <property type="entry name" value="LSM_dom_sf"/>
</dbReference>
<evidence type="ECO:0000313" key="2">
    <source>
        <dbReference type="Proteomes" id="UP001418222"/>
    </source>
</evidence>
<comment type="caution">
    <text evidence="1">The sequence shown here is derived from an EMBL/GenBank/DDBJ whole genome shotgun (WGS) entry which is preliminary data.</text>
</comment>
<evidence type="ECO:0000313" key="1">
    <source>
        <dbReference type="EMBL" id="KAK8951893.1"/>
    </source>
</evidence>
<dbReference type="PANTHER" id="PTHR13110">
    <property type="entry name" value="U6 SNRNA-ASSOCIATED SM-LIKE PROTEIN LSM3"/>
    <property type="match status" value="1"/>
</dbReference>
<dbReference type="GO" id="GO:0003723">
    <property type="term" value="F:RNA binding"/>
    <property type="evidence" value="ECO:0007669"/>
    <property type="project" value="InterPro"/>
</dbReference>
<dbReference type="InterPro" id="IPR040002">
    <property type="entry name" value="Sm-like_LSM3"/>
</dbReference>
<accession>A0AAP0BVM2</accession>
<organism evidence="1 2">
    <name type="scientific">Platanthera zijinensis</name>
    <dbReference type="NCBI Taxonomy" id="2320716"/>
    <lineage>
        <taxon>Eukaryota</taxon>
        <taxon>Viridiplantae</taxon>
        <taxon>Streptophyta</taxon>
        <taxon>Embryophyta</taxon>
        <taxon>Tracheophyta</taxon>
        <taxon>Spermatophyta</taxon>
        <taxon>Magnoliopsida</taxon>
        <taxon>Liliopsida</taxon>
        <taxon>Asparagales</taxon>
        <taxon>Orchidaceae</taxon>
        <taxon>Orchidoideae</taxon>
        <taxon>Orchideae</taxon>
        <taxon>Orchidinae</taxon>
        <taxon>Platanthera</taxon>
    </lineage>
</organism>
<name>A0AAP0BVM2_9ASPA</name>
<dbReference type="Proteomes" id="UP001418222">
    <property type="component" value="Unassembled WGS sequence"/>
</dbReference>
<gene>
    <name evidence="1" type="ORF">KSP39_PZI004603</name>
</gene>
<protein>
    <submittedName>
        <fullName evidence="1">Uncharacterized protein</fullName>
    </submittedName>
</protein>
<dbReference type="EMBL" id="JBBWWQ010000003">
    <property type="protein sequence ID" value="KAK8951893.1"/>
    <property type="molecule type" value="Genomic_DNA"/>
</dbReference>
<sequence>MATEEESTVKEPLDLIRLSLDERIYVKLRSDRELRGKLHQVEDLPIEDRDEWRKVDYQLISLSWESISPKLLVIWSISEPTRHVMTSGERHTLYTQMMCNGCVACRSLGARLPTVIAGTLQDGCRNGCGGQRAAGFRERG</sequence>
<reference evidence="1 2" key="1">
    <citation type="journal article" date="2022" name="Nat. Plants">
        <title>Genomes of leafy and leafless Platanthera orchids illuminate the evolution of mycoheterotrophy.</title>
        <authorList>
            <person name="Li M.H."/>
            <person name="Liu K.W."/>
            <person name="Li Z."/>
            <person name="Lu H.C."/>
            <person name="Ye Q.L."/>
            <person name="Zhang D."/>
            <person name="Wang J.Y."/>
            <person name="Li Y.F."/>
            <person name="Zhong Z.M."/>
            <person name="Liu X."/>
            <person name="Yu X."/>
            <person name="Liu D.K."/>
            <person name="Tu X.D."/>
            <person name="Liu B."/>
            <person name="Hao Y."/>
            <person name="Liao X.Y."/>
            <person name="Jiang Y.T."/>
            <person name="Sun W.H."/>
            <person name="Chen J."/>
            <person name="Chen Y.Q."/>
            <person name="Ai Y."/>
            <person name="Zhai J.W."/>
            <person name="Wu S.S."/>
            <person name="Zhou Z."/>
            <person name="Hsiao Y.Y."/>
            <person name="Wu W.L."/>
            <person name="Chen Y.Y."/>
            <person name="Lin Y.F."/>
            <person name="Hsu J.L."/>
            <person name="Li C.Y."/>
            <person name="Wang Z.W."/>
            <person name="Zhao X."/>
            <person name="Zhong W.Y."/>
            <person name="Ma X.K."/>
            <person name="Ma L."/>
            <person name="Huang J."/>
            <person name="Chen G.Z."/>
            <person name="Huang M.Z."/>
            <person name="Huang L."/>
            <person name="Peng D.H."/>
            <person name="Luo Y.B."/>
            <person name="Zou S.Q."/>
            <person name="Chen S.P."/>
            <person name="Lan S."/>
            <person name="Tsai W.C."/>
            <person name="Van de Peer Y."/>
            <person name="Liu Z.J."/>
        </authorList>
    </citation>
    <scope>NUCLEOTIDE SEQUENCE [LARGE SCALE GENOMIC DNA]</scope>
    <source>
        <strain evidence="1">Lor287</strain>
    </source>
</reference>
<proteinExistence type="predicted"/>
<keyword evidence="2" id="KW-1185">Reference proteome</keyword>
<dbReference type="AlphaFoldDB" id="A0AAP0BVM2"/>
<dbReference type="Gene3D" id="2.30.30.100">
    <property type="match status" value="1"/>
</dbReference>